<organism evidence="3">
    <name type="scientific">hydrothermal vent metagenome</name>
    <dbReference type="NCBI Taxonomy" id="652676"/>
    <lineage>
        <taxon>unclassified sequences</taxon>
        <taxon>metagenomes</taxon>
        <taxon>ecological metagenomes</taxon>
    </lineage>
</organism>
<proteinExistence type="inferred from homology"/>
<dbReference type="InterPro" id="IPR029061">
    <property type="entry name" value="THDP-binding"/>
</dbReference>
<sequence>VAAALGDGSCIFNNPVACLQTAVARQLPILIVVLNNEAWHSVKASTLQVYPDGATAHSNRPPLTSLAPSPDYAGVAKACGAEGVRVCDPAALQQVLNDAVMMVRKQSKTVLVDIAIEMN</sequence>
<evidence type="ECO:0000259" key="2">
    <source>
        <dbReference type="Pfam" id="PF02775"/>
    </source>
</evidence>
<evidence type="ECO:0000313" key="3">
    <source>
        <dbReference type="EMBL" id="VAV93195.1"/>
    </source>
</evidence>
<evidence type="ECO:0000256" key="1">
    <source>
        <dbReference type="ARBA" id="ARBA00007812"/>
    </source>
</evidence>
<reference evidence="3" key="1">
    <citation type="submission" date="2018-06" db="EMBL/GenBank/DDBJ databases">
        <authorList>
            <person name="Zhirakovskaya E."/>
        </authorList>
    </citation>
    <scope>NUCLEOTIDE SEQUENCE</scope>
</reference>
<protein>
    <recommendedName>
        <fullName evidence="2">Thiamine pyrophosphate enzyme TPP-binding domain-containing protein</fullName>
    </recommendedName>
</protein>
<dbReference type="AlphaFoldDB" id="A0A3B0SDU0"/>
<dbReference type="GO" id="GO:0005948">
    <property type="term" value="C:acetolactate synthase complex"/>
    <property type="evidence" value="ECO:0007669"/>
    <property type="project" value="TreeGrafter"/>
</dbReference>
<gene>
    <name evidence="3" type="ORF">MNBD_ALPHA05-1916</name>
</gene>
<accession>A0A3B0SDU0</accession>
<dbReference type="GO" id="GO:0030976">
    <property type="term" value="F:thiamine pyrophosphate binding"/>
    <property type="evidence" value="ECO:0007669"/>
    <property type="project" value="InterPro"/>
</dbReference>
<dbReference type="EMBL" id="UOEH01000108">
    <property type="protein sequence ID" value="VAV93195.1"/>
    <property type="molecule type" value="Genomic_DNA"/>
</dbReference>
<dbReference type="InterPro" id="IPR045229">
    <property type="entry name" value="TPP_enz"/>
</dbReference>
<dbReference type="PANTHER" id="PTHR18968">
    <property type="entry name" value="THIAMINE PYROPHOSPHATE ENZYMES"/>
    <property type="match status" value="1"/>
</dbReference>
<feature type="domain" description="Thiamine pyrophosphate enzyme TPP-binding" evidence="2">
    <location>
        <begin position="1"/>
        <end position="114"/>
    </location>
</feature>
<dbReference type="InterPro" id="IPR011766">
    <property type="entry name" value="TPP_enzyme_TPP-bd"/>
</dbReference>
<dbReference type="GO" id="GO:0050660">
    <property type="term" value="F:flavin adenine dinucleotide binding"/>
    <property type="evidence" value="ECO:0007669"/>
    <property type="project" value="TreeGrafter"/>
</dbReference>
<dbReference type="SUPFAM" id="SSF52518">
    <property type="entry name" value="Thiamin diphosphate-binding fold (THDP-binding)"/>
    <property type="match status" value="1"/>
</dbReference>
<dbReference type="GO" id="GO:0009097">
    <property type="term" value="P:isoleucine biosynthetic process"/>
    <property type="evidence" value="ECO:0007669"/>
    <property type="project" value="TreeGrafter"/>
</dbReference>
<dbReference type="GO" id="GO:0003984">
    <property type="term" value="F:acetolactate synthase activity"/>
    <property type="evidence" value="ECO:0007669"/>
    <property type="project" value="TreeGrafter"/>
</dbReference>
<dbReference type="GO" id="GO:0009099">
    <property type="term" value="P:L-valine biosynthetic process"/>
    <property type="evidence" value="ECO:0007669"/>
    <property type="project" value="TreeGrafter"/>
</dbReference>
<dbReference type="Gene3D" id="3.40.50.970">
    <property type="match status" value="1"/>
</dbReference>
<name>A0A3B0SDU0_9ZZZZ</name>
<dbReference type="PANTHER" id="PTHR18968:SF13">
    <property type="entry name" value="ACETOLACTATE SYNTHASE CATALYTIC SUBUNIT, MITOCHONDRIAL"/>
    <property type="match status" value="1"/>
</dbReference>
<dbReference type="Pfam" id="PF02775">
    <property type="entry name" value="TPP_enzyme_C"/>
    <property type="match status" value="1"/>
</dbReference>
<comment type="similarity">
    <text evidence="1">Belongs to the TPP enzyme family.</text>
</comment>
<feature type="non-terminal residue" evidence="3">
    <location>
        <position position="1"/>
    </location>
</feature>